<name>A0A409YI92_9AGAR</name>
<accession>A0A409YI92</accession>
<organism evidence="1 2">
    <name type="scientific">Panaeolus cyanescens</name>
    <dbReference type="NCBI Taxonomy" id="181874"/>
    <lineage>
        <taxon>Eukaryota</taxon>
        <taxon>Fungi</taxon>
        <taxon>Dikarya</taxon>
        <taxon>Basidiomycota</taxon>
        <taxon>Agaricomycotina</taxon>
        <taxon>Agaricomycetes</taxon>
        <taxon>Agaricomycetidae</taxon>
        <taxon>Agaricales</taxon>
        <taxon>Agaricineae</taxon>
        <taxon>Galeropsidaceae</taxon>
        <taxon>Panaeolus</taxon>
    </lineage>
</organism>
<comment type="caution">
    <text evidence="1">The sequence shown here is derived from an EMBL/GenBank/DDBJ whole genome shotgun (WGS) entry which is preliminary data.</text>
</comment>
<dbReference type="Proteomes" id="UP000284842">
    <property type="component" value="Unassembled WGS sequence"/>
</dbReference>
<dbReference type="EMBL" id="NHTK01001153">
    <property type="protein sequence ID" value="PPR02716.1"/>
    <property type="molecule type" value="Genomic_DNA"/>
</dbReference>
<proteinExistence type="predicted"/>
<reference evidence="1 2" key="1">
    <citation type="journal article" date="2018" name="Evol. Lett.">
        <title>Horizontal gene cluster transfer increased hallucinogenic mushroom diversity.</title>
        <authorList>
            <person name="Reynolds H.T."/>
            <person name="Vijayakumar V."/>
            <person name="Gluck-Thaler E."/>
            <person name="Korotkin H.B."/>
            <person name="Matheny P.B."/>
            <person name="Slot J.C."/>
        </authorList>
    </citation>
    <scope>NUCLEOTIDE SEQUENCE [LARGE SCALE GENOMIC DNA]</scope>
    <source>
        <strain evidence="1 2">2629</strain>
    </source>
</reference>
<keyword evidence="2" id="KW-1185">Reference proteome</keyword>
<evidence type="ECO:0000313" key="2">
    <source>
        <dbReference type="Proteomes" id="UP000284842"/>
    </source>
</evidence>
<dbReference type="InParanoid" id="A0A409YI92"/>
<gene>
    <name evidence="1" type="ORF">CVT24_002093</name>
</gene>
<dbReference type="OrthoDB" id="10370975at2759"/>
<dbReference type="AlphaFoldDB" id="A0A409YI92"/>
<evidence type="ECO:0000313" key="1">
    <source>
        <dbReference type="EMBL" id="PPR02716.1"/>
    </source>
</evidence>
<sequence>MPSISNYPKTDPLEDIAKRFEQTSLDYPGPGLLNGWGVEDLKDATRAISSKIFLKDFVAMKAIWEYEVVITCYYDASRLWGEKKPIHVLAQQMCCLIDGGGRWINRYMELKRASENPQHPAFEPGQSKELGIFLIIAQKYDKRFHSPVHDPDGYMEAALSLLRPHFAAKRQTTPGSELRSPRPSYLMRPITLRPQFDMSYLRDNIVDWAKRRNNKRG</sequence>
<protein>
    <submittedName>
        <fullName evidence="1">Uncharacterized protein</fullName>
    </submittedName>
</protein>